<organism evidence="2">
    <name type="scientific">Caulobacter sp. (strain K31)</name>
    <dbReference type="NCBI Taxonomy" id="366602"/>
    <lineage>
        <taxon>Bacteria</taxon>
        <taxon>Pseudomonadati</taxon>
        <taxon>Pseudomonadota</taxon>
        <taxon>Alphaproteobacteria</taxon>
        <taxon>Caulobacterales</taxon>
        <taxon>Caulobacteraceae</taxon>
        <taxon>Caulobacter</taxon>
    </lineage>
</organism>
<gene>
    <name evidence="2" type="ordered locus">Caul_0329</name>
</gene>
<dbReference type="SMART" id="SM00530">
    <property type="entry name" value="HTH_XRE"/>
    <property type="match status" value="1"/>
</dbReference>
<dbReference type="KEGG" id="cak:Caul_0329"/>
<dbReference type="CDD" id="cd00093">
    <property type="entry name" value="HTH_XRE"/>
    <property type="match status" value="1"/>
</dbReference>
<accession>B0T4G6</accession>
<dbReference type="SUPFAM" id="SSF47413">
    <property type="entry name" value="lambda repressor-like DNA-binding domains"/>
    <property type="match status" value="1"/>
</dbReference>
<dbReference type="eggNOG" id="COG1396">
    <property type="taxonomic scope" value="Bacteria"/>
</dbReference>
<dbReference type="GO" id="GO:0003677">
    <property type="term" value="F:DNA binding"/>
    <property type="evidence" value="ECO:0007669"/>
    <property type="project" value="InterPro"/>
</dbReference>
<dbReference type="AlphaFoldDB" id="B0T4G6"/>
<name>B0T4G6_CAUSK</name>
<evidence type="ECO:0000313" key="2">
    <source>
        <dbReference type="EMBL" id="ABZ69466.1"/>
    </source>
</evidence>
<dbReference type="InterPro" id="IPR001387">
    <property type="entry name" value="Cro/C1-type_HTH"/>
</dbReference>
<evidence type="ECO:0000259" key="1">
    <source>
        <dbReference type="PROSITE" id="PS50943"/>
    </source>
</evidence>
<dbReference type="Gene3D" id="1.10.260.40">
    <property type="entry name" value="lambda repressor-like DNA-binding domains"/>
    <property type="match status" value="1"/>
</dbReference>
<dbReference type="PROSITE" id="PS50943">
    <property type="entry name" value="HTH_CROC1"/>
    <property type="match status" value="1"/>
</dbReference>
<reference evidence="2" key="1">
    <citation type="submission" date="2008-01" db="EMBL/GenBank/DDBJ databases">
        <title>Complete sequence of chromosome of Caulobacter sp. K31.</title>
        <authorList>
            <consortium name="US DOE Joint Genome Institute"/>
            <person name="Copeland A."/>
            <person name="Lucas S."/>
            <person name="Lapidus A."/>
            <person name="Barry K."/>
            <person name="Glavina del Rio T."/>
            <person name="Dalin E."/>
            <person name="Tice H."/>
            <person name="Pitluck S."/>
            <person name="Bruce D."/>
            <person name="Goodwin L."/>
            <person name="Thompson L.S."/>
            <person name="Brettin T."/>
            <person name="Detter J.C."/>
            <person name="Han C."/>
            <person name="Schmutz J."/>
            <person name="Larimer F."/>
            <person name="Land M."/>
            <person name="Hauser L."/>
            <person name="Kyrpides N."/>
            <person name="Kim E."/>
            <person name="Stephens C."/>
            <person name="Richardson P."/>
        </authorList>
    </citation>
    <scope>NUCLEOTIDE SEQUENCE [LARGE SCALE GENOMIC DNA]</scope>
    <source>
        <strain evidence="2">K31</strain>
    </source>
</reference>
<proteinExistence type="predicted"/>
<dbReference type="InterPro" id="IPR010982">
    <property type="entry name" value="Lambda_DNA-bd_dom_sf"/>
</dbReference>
<dbReference type="Pfam" id="PF01381">
    <property type="entry name" value="HTH_3"/>
    <property type="match status" value="1"/>
</dbReference>
<feature type="domain" description="HTH cro/C1-type" evidence="1">
    <location>
        <begin position="49"/>
        <end position="103"/>
    </location>
</feature>
<dbReference type="STRING" id="366602.Caul_0329"/>
<sequence>MPPRNALLRRQEPFRLAPRLPTDAMETFVTDTPEARTPNVVDLHVGGRVRMRRKMLGISQEHLADALGLTFQQVQKYERGANRVSASKLYEIAKTLQVPVSYFFEGLADPVTDEGDDAGEAANRVITDFLNTPEGLELAAIFPKIGKGRVRRQILDLVRAMADDEGQQKSS</sequence>
<dbReference type="HOGENOM" id="CLU_066192_26_0_5"/>
<dbReference type="EMBL" id="CP000927">
    <property type="protein sequence ID" value="ABZ69466.1"/>
    <property type="molecule type" value="Genomic_DNA"/>
</dbReference>
<protein>
    <submittedName>
        <fullName evidence="2">Transcriptional regulator, XRE family</fullName>
    </submittedName>
</protein>